<dbReference type="AlphaFoldDB" id="A0A5M3N4U3"/>
<proteinExistence type="predicted"/>
<organism evidence="2 3">
    <name type="scientific">Coniophora puteana (strain RWD-64-598)</name>
    <name type="common">Brown rot fungus</name>
    <dbReference type="NCBI Taxonomy" id="741705"/>
    <lineage>
        <taxon>Eukaryota</taxon>
        <taxon>Fungi</taxon>
        <taxon>Dikarya</taxon>
        <taxon>Basidiomycota</taxon>
        <taxon>Agaricomycotina</taxon>
        <taxon>Agaricomycetes</taxon>
        <taxon>Agaricomycetidae</taxon>
        <taxon>Boletales</taxon>
        <taxon>Coniophorineae</taxon>
        <taxon>Coniophoraceae</taxon>
        <taxon>Coniophora</taxon>
    </lineage>
</organism>
<evidence type="ECO:0000256" key="1">
    <source>
        <dbReference type="SAM" id="MobiDB-lite"/>
    </source>
</evidence>
<reference evidence="3" key="1">
    <citation type="journal article" date="2012" name="Science">
        <title>The Paleozoic origin of enzymatic lignin decomposition reconstructed from 31 fungal genomes.</title>
        <authorList>
            <person name="Floudas D."/>
            <person name="Binder M."/>
            <person name="Riley R."/>
            <person name="Barry K."/>
            <person name="Blanchette R.A."/>
            <person name="Henrissat B."/>
            <person name="Martinez A.T."/>
            <person name="Otillar R."/>
            <person name="Spatafora J.W."/>
            <person name="Yadav J.S."/>
            <person name="Aerts A."/>
            <person name="Benoit I."/>
            <person name="Boyd A."/>
            <person name="Carlson A."/>
            <person name="Copeland A."/>
            <person name="Coutinho P.M."/>
            <person name="de Vries R.P."/>
            <person name="Ferreira P."/>
            <person name="Findley K."/>
            <person name="Foster B."/>
            <person name="Gaskell J."/>
            <person name="Glotzer D."/>
            <person name="Gorecki P."/>
            <person name="Heitman J."/>
            <person name="Hesse C."/>
            <person name="Hori C."/>
            <person name="Igarashi K."/>
            <person name="Jurgens J.A."/>
            <person name="Kallen N."/>
            <person name="Kersten P."/>
            <person name="Kohler A."/>
            <person name="Kuees U."/>
            <person name="Kumar T.K.A."/>
            <person name="Kuo A."/>
            <person name="LaButti K."/>
            <person name="Larrondo L.F."/>
            <person name="Lindquist E."/>
            <person name="Ling A."/>
            <person name="Lombard V."/>
            <person name="Lucas S."/>
            <person name="Lundell T."/>
            <person name="Martin R."/>
            <person name="McLaughlin D.J."/>
            <person name="Morgenstern I."/>
            <person name="Morin E."/>
            <person name="Murat C."/>
            <person name="Nagy L.G."/>
            <person name="Nolan M."/>
            <person name="Ohm R.A."/>
            <person name="Patyshakuliyeva A."/>
            <person name="Rokas A."/>
            <person name="Ruiz-Duenas F.J."/>
            <person name="Sabat G."/>
            <person name="Salamov A."/>
            <person name="Samejima M."/>
            <person name="Schmutz J."/>
            <person name="Slot J.C."/>
            <person name="St John F."/>
            <person name="Stenlid J."/>
            <person name="Sun H."/>
            <person name="Sun S."/>
            <person name="Syed K."/>
            <person name="Tsang A."/>
            <person name="Wiebenga A."/>
            <person name="Young D."/>
            <person name="Pisabarro A."/>
            <person name="Eastwood D.C."/>
            <person name="Martin F."/>
            <person name="Cullen D."/>
            <person name="Grigoriev I.V."/>
            <person name="Hibbett D.S."/>
        </authorList>
    </citation>
    <scope>NUCLEOTIDE SEQUENCE [LARGE SCALE GENOMIC DNA]</scope>
    <source>
        <strain evidence="3">RWD-64-598 SS2</strain>
    </source>
</reference>
<evidence type="ECO:0000313" key="3">
    <source>
        <dbReference type="Proteomes" id="UP000053558"/>
    </source>
</evidence>
<keyword evidence="3" id="KW-1185">Reference proteome</keyword>
<dbReference type="RefSeq" id="XP_007763148.1">
    <property type="nucleotide sequence ID" value="XM_007764958.1"/>
</dbReference>
<dbReference type="Proteomes" id="UP000053558">
    <property type="component" value="Unassembled WGS sequence"/>
</dbReference>
<dbReference type="EMBL" id="JH711573">
    <property type="protein sequence ID" value="EIW86267.1"/>
    <property type="molecule type" value="Genomic_DNA"/>
</dbReference>
<dbReference type="GeneID" id="19202500"/>
<accession>A0A5M3N4U3</accession>
<feature type="region of interest" description="Disordered" evidence="1">
    <location>
        <begin position="209"/>
        <end position="242"/>
    </location>
</feature>
<gene>
    <name evidence="2" type="ORF">CONPUDRAFT_148362</name>
</gene>
<comment type="caution">
    <text evidence="2">The sequence shown here is derived from an EMBL/GenBank/DDBJ whole genome shotgun (WGS) entry which is preliminary data.</text>
</comment>
<protein>
    <submittedName>
        <fullName evidence="2">Uncharacterized protein</fullName>
    </submittedName>
</protein>
<name>A0A5M3N4U3_CONPW</name>
<evidence type="ECO:0000313" key="2">
    <source>
        <dbReference type="EMBL" id="EIW86267.1"/>
    </source>
</evidence>
<sequence>MPATLDCLSKKMGAQQRRFSLSPAARLPPHTRPSLNPLFFSSLANTEFRRPCLQLPRVVHVYLLSRSNPSPSAVVVFLPFPLIVPPPAPLPAPPLSSGPYTAARNIQDVPQHPLSRQPRSRYIHHNWSSPSRYPSLRLHDSLHLSIELASMLQDSPPPSHRPRCPLSLPIALKLSPPSSRPLEHPPSLLEGLPLSPLPFHPSHRPIIVSTTLSLSPPPSHPLRRPLTHSDALSPTPTPSHPL</sequence>
<dbReference type="KEGG" id="cput:CONPUDRAFT_148362"/>